<reference evidence="2 3" key="1">
    <citation type="submission" date="2024-03" db="EMBL/GenBank/DDBJ databases">
        <title>Novel Streptomyces species of biotechnological and ecological value are a feature of Machair soil.</title>
        <authorList>
            <person name="Prole J.R."/>
            <person name="Goodfellow M."/>
            <person name="Allenby N."/>
            <person name="Ward A.C."/>
        </authorList>
    </citation>
    <scope>NUCLEOTIDE SEQUENCE [LARGE SCALE GENOMIC DNA]</scope>
    <source>
        <strain evidence="2 3">MS1.AVA.1</strain>
    </source>
</reference>
<proteinExistence type="predicted"/>
<dbReference type="EMBL" id="JBBKAK010000001">
    <property type="protein sequence ID" value="MEJ8671864.1"/>
    <property type="molecule type" value="Genomic_DNA"/>
</dbReference>
<comment type="caution">
    <text evidence="2">The sequence shown here is derived from an EMBL/GenBank/DDBJ whole genome shotgun (WGS) entry which is preliminary data.</text>
</comment>
<name>A0ABU8USI9_9ACTN</name>
<feature type="compositionally biased region" description="Basic and acidic residues" evidence="1">
    <location>
        <begin position="119"/>
        <end position="130"/>
    </location>
</feature>
<keyword evidence="3" id="KW-1185">Reference proteome</keyword>
<evidence type="ECO:0000256" key="1">
    <source>
        <dbReference type="SAM" id="MobiDB-lite"/>
    </source>
</evidence>
<feature type="region of interest" description="Disordered" evidence="1">
    <location>
        <begin position="119"/>
        <end position="182"/>
    </location>
</feature>
<protein>
    <submittedName>
        <fullName evidence="2">Uncharacterized protein</fullName>
    </submittedName>
</protein>
<accession>A0ABU8USI9</accession>
<evidence type="ECO:0000313" key="2">
    <source>
        <dbReference type="EMBL" id="MEJ8671864.1"/>
    </source>
</evidence>
<organism evidence="2 3">
    <name type="scientific">Streptomyces machairae</name>
    <dbReference type="NCBI Taxonomy" id="3134109"/>
    <lineage>
        <taxon>Bacteria</taxon>
        <taxon>Bacillati</taxon>
        <taxon>Actinomycetota</taxon>
        <taxon>Actinomycetes</taxon>
        <taxon>Kitasatosporales</taxon>
        <taxon>Streptomycetaceae</taxon>
        <taxon>Streptomyces</taxon>
    </lineage>
</organism>
<gene>
    <name evidence="2" type="ORF">WKI71_36525</name>
</gene>
<evidence type="ECO:0000313" key="3">
    <source>
        <dbReference type="Proteomes" id="UP001376459"/>
    </source>
</evidence>
<dbReference type="Proteomes" id="UP001376459">
    <property type="component" value="Unassembled WGS sequence"/>
</dbReference>
<sequence length="182" mass="20006">MSIHFEGPLFDGRAQRAMDDACDDARENIAEFAETHVLTLMGAAFRHPTGYYESRITTTRLSADTSRVHDQGVVYGPWLEGVGSRNAPVTRFPGYWHWKRTKALVAVRGPQIAEQAVHRRLPEMGADRWHSTSPASSTRSSPTPWRPGTTSGSTSTSRRTRPGTASPVRCGRTGSPRCAARA</sequence>
<feature type="compositionally biased region" description="Low complexity" evidence="1">
    <location>
        <begin position="131"/>
        <end position="167"/>
    </location>
</feature>